<protein>
    <recommendedName>
        <fullName evidence="3">Retrotransposon gag domain-containing protein</fullName>
    </recommendedName>
</protein>
<sequence length="265" mass="30714">MLLDVAINEVNMLIEYFKEFRERGFSKAIDDAKELSIEMNIDPYSLKSGRNLSMSTSVYAHLHTHTMSICNLHQYSELQGSKVNKLQMVGEMKNDSGKVTQDMDQGHCESSTTLTLVNDLNKLMSNVWSMSNMHESLGACLEYMDEELPKYLCEVHFPPEMFEFAEEKPRSIKPESLLPTFNEDFDEDEFCYWIEDVESGFEYCDVAVDKQVEVVVRCTLPLEGEAFKWWQGIQELSKKVDGKHSIGWNEMKNLFMSKYLYPKIV</sequence>
<reference evidence="1" key="1">
    <citation type="submission" date="2023-04" db="EMBL/GenBank/DDBJ databases">
        <authorList>
            <person name="Vijverberg K."/>
            <person name="Xiong W."/>
            <person name="Schranz E."/>
        </authorList>
    </citation>
    <scope>NUCLEOTIDE SEQUENCE</scope>
</reference>
<proteinExistence type="predicted"/>
<accession>A0AA35YHP9</accession>
<name>A0AA35YHP9_LACSI</name>
<dbReference type="EMBL" id="OX465078">
    <property type="protein sequence ID" value="CAI9274117.1"/>
    <property type="molecule type" value="Genomic_DNA"/>
</dbReference>
<evidence type="ECO:0000313" key="2">
    <source>
        <dbReference type="Proteomes" id="UP001177003"/>
    </source>
</evidence>
<evidence type="ECO:0008006" key="3">
    <source>
        <dbReference type="Google" id="ProtNLM"/>
    </source>
</evidence>
<dbReference type="Proteomes" id="UP001177003">
    <property type="component" value="Chromosome 2"/>
</dbReference>
<keyword evidence="2" id="KW-1185">Reference proteome</keyword>
<evidence type="ECO:0000313" key="1">
    <source>
        <dbReference type="EMBL" id="CAI9274117.1"/>
    </source>
</evidence>
<organism evidence="1 2">
    <name type="scientific">Lactuca saligna</name>
    <name type="common">Willowleaf lettuce</name>
    <dbReference type="NCBI Taxonomy" id="75948"/>
    <lineage>
        <taxon>Eukaryota</taxon>
        <taxon>Viridiplantae</taxon>
        <taxon>Streptophyta</taxon>
        <taxon>Embryophyta</taxon>
        <taxon>Tracheophyta</taxon>
        <taxon>Spermatophyta</taxon>
        <taxon>Magnoliopsida</taxon>
        <taxon>eudicotyledons</taxon>
        <taxon>Gunneridae</taxon>
        <taxon>Pentapetalae</taxon>
        <taxon>asterids</taxon>
        <taxon>campanulids</taxon>
        <taxon>Asterales</taxon>
        <taxon>Asteraceae</taxon>
        <taxon>Cichorioideae</taxon>
        <taxon>Cichorieae</taxon>
        <taxon>Lactucinae</taxon>
        <taxon>Lactuca</taxon>
    </lineage>
</organism>
<dbReference type="AlphaFoldDB" id="A0AA35YHP9"/>
<gene>
    <name evidence="1" type="ORF">LSALG_LOCUS14217</name>
</gene>